<keyword evidence="1" id="KW-0472">Membrane</keyword>
<proteinExistence type="predicted"/>
<name>A0A2P2NYP3_RHIMU</name>
<sequence length="57" mass="6500">MDLLISLIWIDLQCEMFFTSHEDIDEVELINDKHAVVHVLIALLASLVVVLLKCSHL</sequence>
<reference evidence="2" key="1">
    <citation type="submission" date="2018-02" db="EMBL/GenBank/DDBJ databases">
        <title>Rhizophora mucronata_Transcriptome.</title>
        <authorList>
            <person name="Meera S.P."/>
            <person name="Sreeshan A."/>
            <person name="Augustine A."/>
        </authorList>
    </citation>
    <scope>NUCLEOTIDE SEQUENCE</scope>
    <source>
        <tissue evidence="2">Leaf</tissue>
    </source>
</reference>
<dbReference type="AlphaFoldDB" id="A0A2P2NYP3"/>
<feature type="transmembrane region" description="Helical" evidence="1">
    <location>
        <begin position="35"/>
        <end position="52"/>
    </location>
</feature>
<keyword evidence="1" id="KW-0812">Transmembrane</keyword>
<evidence type="ECO:0000256" key="1">
    <source>
        <dbReference type="SAM" id="Phobius"/>
    </source>
</evidence>
<accession>A0A2P2NYP3</accession>
<organism evidence="2">
    <name type="scientific">Rhizophora mucronata</name>
    <name type="common">Asiatic mangrove</name>
    <dbReference type="NCBI Taxonomy" id="61149"/>
    <lineage>
        <taxon>Eukaryota</taxon>
        <taxon>Viridiplantae</taxon>
        <taxon>Streptophyta</taxon>
        <taxon>Embryophyta</taxon>
        <taxon>Tracheophyta</taxon>
        <taxon>Spermatophyta</taxon>
        <taxon>Magnoliopsida</taxon>
        <taxon>eudicotyledons</taxon>
        <taxon>Gunneridae</taxon>
        <taxon>Pentapetalae</taxon>
        <taxon>rosids</taxon>
        <taxon>fabids</taxon>
        <taxon>Malpighiales</taxon>
        <taxon>Rhizophoraceae</taxon>
        <taxon>Rhizophora</taxon>
    </lineage>
</organism>
<keyword evidence="1" id="KW-1133">Transmembrane helix</keyword>
<dbReference type="EMBL" id="GGEC01067079">
    <property type="protein sequence ID" value="MBX47563.1"/>
    <property type="molecule type" value="Transcribed_RNA"/>
</dbReference>
<protein>
    <submittedName>
        <fullName evidence="2">Uncharacterized protein</fullName>
    </submittedName>
</protein>
<evidence type="ECO:0000313" key="2">
    <source>
        <dbReference type="EMBL" id="MBX47563.1"/>
    </source>
</evidence>